<dbReference type="PROSITE" id="PS00330">
    <property type="entry name" value="HEMOLYSIN_CALCIUM"/>
    <property type="match status" value="2"/>
</dbReference>
<proteinExistence type="predicted"/>
<dbReference type="RefSeq" id="WP_072702840.1">
    <property type="nucleotide sequence ID" value="NZ_FMJB01000015.1"/>
</dbReference>
<evidence type="ECO:0000313" key="3">
    <source>
        <dbReference type="EMBL" id="SCM66093.1"/>
    </source>
</evidence>
<dbReference type="AlphaFoldDB" id="A0A1M4MV43"/>
<comment type="subcellular location">
    <subcellularLocation>
        <location evidence="1">Secreted</location>
    </subcellularLocation>
</comment>
<dbReference type="GO" id="GO:0005509">
    <property type="term" value="F:calcium ion binding"/>
    <property type="evidence" value="ECO:0007669"/>
    <property type="project" value="InterPro"/>
</dbReference>
<dbReference type="PRINTS" id="PR00313">
    <property type="entry name" value="CABNDNGRPT"/>
</dbReference>
<sequence>MTTFTTTAYGWFENESVDPTDISEAQIYEVGFVGTNDLQMSYEYTYEDEDWPFVEISIEQGQLYNVVIDGEIYSLLEAYSSFATVSLENGDTIDFATVRYGDYESESYVFLIPLAGDYSTYFNENFDLDALENVRSLVDFEDYLFSGTFAEGATFSLLDLPEIAVSQDDYIADFPGYDYIVSGDGHDEIYGLSGNDTIKSGAGDDYLVPGQGRDKILGGAGFDQVSYNESDGVTQGVKVNLAKGFAIDNWGDRDTVKQVEAVRGSSLDDTLIGNKQNNFFRGLEGDDTIKGGNGSDQVRYDRDARYGGEDGVTVNLAKGFAIDGFGDRDKLVSIERVLGSDYNDKLIGNKGNNTLSGLDGRDVILGGSGADTIEGGAGNDKLKGQGGNDVFIFDLDSGRDKVLGFKTGSDVFDLTEADIAFDELSFEQSGKFVLVEFEDVDILVRGSSLSDLNDADNFIF</sequence>
<dbReference type="PANTHER" id="PTHR38340">
    <property type="entry name" value="S-LAYER PROTEIN"/>
    <property type="match status" value="1"/>
</dbReference>
<dbReference type="InterPro" id="IPR018511">
    <property type="entry name" value="Hemolysin-typ_Ca-bd_CS"/>
</dbReference>
<evidence type="ECO:0000313" key="4">
    <source>
        <dbReference type="Proteomes" id="UP000184085"/>
    </source>
</evidence>
<protein>
    <submittedName>
        <fullName evidence="3">Uncharacterized protein</fullName>
    </submittedName>
</protein>
<organism evidence="3 4">
    <name type="scientific">Donghicola eburneus</name>
    <dbReference type="NCBI Taxonomy" id="393278"/>
    <lineage>
        <taxon>Bacteria</taxon>
        <taxon>Pseudomonadati</taxon>
        <taxon>Pseudomonadota</taxon>
        <taxon>Alphaproteobacteria</taxon>
        <taxon>Rhodobacterales</taxon>
        <taxon>Roseobacteraceae</taxon>
        <taxon>Donghicola</taxon>
    </lineage>
</organism>
<dbReference type="PANTHER" id="PTHR38340:SF1">
    <property type="entry name" value="S-LAYER PROTEIN"/>
    <property type="match status" value="1"/>
</dbReference>
<dbReference type="InterPro" id="IPR050557">
    <property type="entry name" value="RTX_toxin/Mannuronan_C5-epim"/>
</dbReference>
<gene>
    <name evidence="3" type="ORF">KARMA_0266</name>
</gene>
<dbReference type="Proteomes" id="UP000184085">
    <property type="component" value="Unassembled WGS sequence"/>
</dbReference>
<name>A0A1M4MV43_9RHOB</name>
<accession>A0A1M4MV43</accession>
<evidence type="ECO:0000256" key="1">
    <source>
        <dbReference type="ARBA" id="ARBA00004613"/>
    </source>
</evidence>
<dbReference type="InterPro" id="IPR011049">
    <property type="entry name" value="Serralysin-like_metalloprot_C"/>
</dbReference>
<dbReference type="EMBL" id="FMJB01000015">
    <property type="protein sequence ID" value="SCM66093.1"/>
    <property type="molecule type" value="Genomic_DNA"/>
</dbReference>
<keyword evidence="4" id="KW-1185">Reference proteome</keyword>
<keyword evidence="2" id="KW-0964">Secreted</keyword>
<reference evidence="4" key="1">
    <citation type="submission" date="2016-09" db="EMBL/GenBank/DDBJ databases">
        <authorList>
            <person name="Wibberg D."/>
        </authorList>
    </citation>
    <scope>NUCLEOTIDE SEQUENCE [LARGE SCALE GENOMIC DNA]</scope>
</reference>
<evidence type="ECO:0000256" key="2">
    <source>
        <dbReference type="ARBA" id="ARBA00022525"/>
    </source>
</evidence>
<dbReference type="Gene3D" id="2.150.10.10">
    <property type="entry name" value="Serralysin-like metalloprotease, C-terminal"/>
    <property type="match status" value="3"/>
</dbReference>
<dbReference type="InterPro" id="IPR001343">
    <property type="entry name" value="Hemolysn_Ca-bd"/>
</dbReference>
<dbReference type="SUPFAM" id="SSF51120">
    <property type="entry name" value="beta-Roll"/>
    <property type="match status" value="2"/>
</dbReference>
<dbReference type="Pfam" id="PF00353">
    <property type="entry name" value="HemolysinCabind"/>
    <property type="match status" value="3"/>
</dbReference>
<dbReference type="GO" id="GO:0005576">
    <property type="term" value="C:extracellular region"/>
    <property type="evidence" value="ECO:0007669"/>
    <property type="project" value="UniProtKB-SubCell"/>
</dbReference>